<dbReference type="AlphaFoldDB" id="A0A2I7SJC4"/>
<protein>
    <recommendedName>
        <fullName evidence="4">DUF4292 domain-containing protein</fullName>
    </recommendedName>
</protein>
<dbReference type="KEGG" id="taj:C1A40_11230"/>
<gene>
    <name evidence="2" type="ORF">C1A40_11230</name>
</gene>
<proteinExistence type="predicted"/>
<accession>A0A2I7SJC4</accession>
<feature type="signal peptide" evidence="1">
    <location>
        <begin position="1"/>
        <end position="17"/>
    </location>
</feature>
<dbReference type="OrthoDB" id="1043955at2"/>
<keyword evidence="1" id="KW-0732">Signal</keyword>
<evidence type="ECO:0000313" key="3">
    <source>
        <dbReference type="Proteomes" id="UP000236592"/>
    </source>
</evidence>
<evidence type="ECO:0000256" key="1">
    <source>
        <dbReference type="SAM" id="SignalP"/>
    </source>
</evidence>
<feature type="chain" id="PRO_5014339130" description="DUF4292 domain-containing protein" evidence="1">
    <location>
        <begin position="18"/>
        <end position="201"/>
    </location>
</feature>
<name>A0A2I7SJC4_9FLAO</name>
<dbReference type="PROSITE" id="PS51257">
    <property type="entry name" value="PROKAR_LIPOPROTEIN"/>
    <property type="match status" value="1"/>
</dbReference>
<evidence type="ECO:0008006" key="4">
    <source>
        <dbReference type="Google" id="ProtNLM"/>
    </source>
</evidence>
<evidence type="ECO:0000313" key="2">
    <source>
        <dbReference type="EMBL" id="AUS05988.1"/>
    </source>
</evidence>
<dbReference type="Proteomes" id="UP000236592">
    <property type="component" value="Chromosome"/>
</dbReference>
<keyword evidence="3" id="KW-1185">Reference proteome</keyword>
<dbReference type="RefSeq" id="WP_102995970.1">
    <property type="nucleotide sequence ID" value="NZ_CP025938.1"/>
</dbReference>
<organism evidence="2 3">
    <name type="scientific">Pseudotamlana carrageenivorans</name>
    <dbReference type="NCBI Taxonomy" id="2069432"/>
    <lineage>
        <taxon>Bacteria</taxon>
        <taxon>Pseudomonadati</taxon>
        <taxon>Bacteroidota</taxon>
        <taxon>Flavobacteriia</taxon>
        <taxon>Flavobacteriales</taxon>
        <taxon>Flavobacteriaceae</taxon>
        <taxon>Pseudotamlana</taxon>
    </lineage>
</organism>
<dbReference type="EMBL" id="CP025938">
    <property type="protein sequence ID" value="AUS05988.1"/>
    <property type="molecule type" value="Genomic_DNA"/>
</dbReference>
<sequence length="201" mass="23471">MKRFLIISLIFLLSACASYSKKQGFTVIDLEDSLTNPIFSNPDRDYVYKAQIEVYDNVFGGLFIVKKTGLESHRIVFTTEMGKTIFDFSFEKEAFKVHYILKDLDKKILINILKNDFKVLVTEAIRSKSTYVLAKDKVHHSVIDNQDYYYFTNEKLHKIVRVNHGNEKVRFVFSEMDDHGAGHILIEHLNLKFKMTFKSIN</sequence>
<reference evidence="3" key="1">
    <citation type="submission" date="2018-01" db="EMBL/GenBank/DDBJ databases">
        <title>Complete genome of Tamlana sp. UJ94.</title>
        <authorList>
            <person name="Jung J."/>
            <person name="Chung D."/>
            <person name="Bae S.S."/>
            <person name="Baek K."/>
        </authorList>
    </citation>
    <scope>NUCLEOTIDE SEQUENCE [LARGE SCALE GENOMIC DNA]</scope>
    <source>
        <strain evidence="3">UJ94</strain>
    </source>
</reference>